<gene>
    <name evidence="3" type="ORF">GCM10022394_35460</name>
</gene>
<evidence type="ECO:0000256" key="1">
    <source>
        <dbReference type="SAM" id="Phobius"/>
    </source>
</evidence>
<keyword evidence="4" id="KW-1185">Reference proteome</keyword>
<dbReference type="Pfam" id="PF05707">
    <property type="entry name" value="Zot"/>
    <property type="match status" value="1"/>
</dbReference>
<keyword evidence="1" id="KW-0472">Membrane</keyword>
<dbReference type="InterPro" id="IPR008900">
    <property type="entry name" value="Zot_N"/>
</dbReference>
<feature type="transmembrane region" description="Helical" evidence="1">
    <location>
        <begin position="245"/>
        <end position="263"/>
    </location>
</feature>
<name>A0ABP6WN09_9GAMM</name>
<keyword evidence="1" id="KW-0812">Transmembrane</keyword>
<protein>
    <recommendedName>
        <fullName evidence="2">Zona occludens toxin N-terminal domain-containing protein</fullName>
    </recommendedName>
</protein>
<sequence length="276" mass="31861">MIDGVIAVTGRTGQGKGLCSVGLARDYLSAGRPVVTNMDLFPENFRDKRNSKIRLYRIPDMLSIDILRELEAGGIVGPGNPRPEYGDENGLLLLDEAGVFLNSQEWNKPHVKPIVDWLRHRRKHGWDIALQIQDIDSLNAQVRRAVIDYEMRAIKIVSIPIVSTIYRMIFKKRFKLPIYMRYHKAKMTNLETGMVEDSFRYTGSAIYPLYDTKQVISEENTNGLHCMLTPWHLVGRYGKKRFNPFRFIFNVFMLTILFVASLFCSDSKNKWLKITQ</sequence>
<organism evidence="3 4">
    <name type="scientific">Zobellella aerophila</name>
    <dbReference type="NCBI Taxonomy" id="870480"/>
    <lineage>
        <taxon>Bacteria</taxon>
        <taxon>Pseudomonadati</taxon>
        <taxon>Pseudomonadota</taxon>
        <taxon>Gammaproteobacteria</taxon>
        <taxon>Aeromonadales</taxon>
        <taxon>Aeromonadaceae</taxon>
        <taxon>Zobellella</taxon>
    </lineage>
</organism>
<reference evidence="4" key="1">
    <citation type="journal article" date="2019" name="Int. J. Syst. Evol. Microbiol.">
        <title>The Global Catalogue of Microorganisms (GCM) 10K type strain sequencing project: providing services to taxonomists for standard genome sequencing and annotation.</title>
        <authorList>
            <consortium name="The Broad Institute Genomics Platform"/>
            <consortium name="The Broad Institute Genome Sequencing Center for Infectious Disease"/>
            <person name="Wu L."/>
            <person name="Ma J."/>
        </authorList>
    </citation>
    <scope>NUCLEOTIDE SEQUENCE [LARGE SCALE GENOMIC DNA]</scope>
    <source>
        <strain evidence="4">JCM 17110</strain>
    </source>
</reference>
<accession>A0ABP6WN09</accession>
<dbReference type="Gene3D" id="3.40.50.300">
    <property type="entry name" value="P-loop containing nucleotide triphosphate hydrolases"/>
    <property type="match status" value="1"/>
</dbReference>
<feature type="domain" description="Zona occludens toxin N-terminal" evidence="2">
    <location>
        <begin position="7"/>
        <end position="153"/>
    </location>
</feature>
<comment type="caution">
    <text evidence="3">The sequence shown here is derived from an EMBL/GenBank/DDBJ whole genome shotgun (WGS) entry which is preliminary data.</text>
</comment>
<evidence type="ECO:0000313" key="3">
    <source>
        <dbReference type="EMBL" id="GAA3552119.1"/>
    </source>
</evidence>
<dbReference type="InterPro" id="IPR027417">
    <property type="entry name" value="P-loop_NTPase"/>
</dbReference>
<evidence type="ECO:0000313" key="4">
    <source>
        <dbReference type="Proteomes" id="UP001500795"/>
    </source>
</evidence>
<dbReference type="EMBL" id="BAABCX010000010">
    <property type="protein sequence ID" value="GAA3552119.1"/>
    <property type="molecule type" value="Genomic_DNA"/>
</dbReference>
<dbReference type="RefSeq" id="WP_344960199.1">
    <property type="nucleotide sequence ID" value="NZ_BAABCX010000010.1"/>
</dbReference>
<proteinExistence type="predicted"/>
<evidence type="ECO:0000259" key="2">
    <source>
        <dbReference type="Pfam" id="PF05707"/>
    </source>
</evidence>
<keyword evidence="1" id="KW-1133">Transmembrane helix</keyword>
<dbReference type="Proteomes" id="UP001500795">
    <property type="component" value="Unassembled WGS sequence"/>
</dbReference>